<feature type="compositionally biased region" description="Acidic residues" evidence="1">
    <location>
        <begin position="61"/>
        <end position="91"/>
    </location>
</feature>
<sequence>MKDGLLAALDQRKPKYNIYGCVIAFQLMLKKELLLTDLEKEQQVVKDVLVRVPFTSMTAAQEEDEEDEEEEERDEEEVRDEEDEVGFEEDSPSTGHNKKSRTKHAHDFCFYV</sequence>
<comment type="caution">
    <text evidence="2">The sequence shown here is derived from an EMBL/GenBank/DDBJ whole genome shotgun (WGS) entry which is preliminary data.</text>
</comment>
<proteinExistence type="predicted"/>
<dbReference type="AlphaFoldDB" id="A0A834YPZ0"/>
<organism evidence="2 3">
    <name type="scientific">Tetracentron sinense</name>
    <name type="common">Spur-leaf</name>
    <dbReference type="NCBI Taxonomy" id="13715"/>
    <lineage>
        <taxon>Eukaryota</taxon>
        <taxon>Viridiplantae</taxon>
        <taxon>Streptophyta</taxon>
        <taxon>Embryophyta</taxon>
        <taxon>Tracheophyta</taxon>
        <taxon>Spermatophyta</taxon>
        <taxon>Magnoliopsida</taxon>
        <taxon>Trochodendrales</taxon>
        <taxon>Trochodendraceae</taxon>
        <taxon>Tetracentron</taxon>
    </lineage>
</organism>
<evidence type="ECO:0000313" key="2">
    <source>
        <dbReference type="EMBL" id="KAF8392165.1"/>
    </source>
</evidence>
<evidence type="ECO:0000256" key="1">
    <source>
        <dbReference type="SAM" id="MobiDB-lite"/>
    </source>
</evidence>
<evidence type="ECO:0000313" key="3">
    <source>
        <dbReference type="Proteomes" id="UP000655225"/>
    </source>
</evidence>
<dbReference type="Proteomes" id="UP000655225">
    <property type="component" value="Unassembled WGS sequence"/>
</dbReference>
<name>A0A834YPZ0_TETSI</name>
<reference evidence="2 3" key="1">
    <citation type="submission" date="2020-04" db="EMBL/GenBank/DDBJ databases">
        <title>Plant Genome Project.</title>
        <authorList>
            <person name="Zhang R.-G."/>
        </authorList>
    </citation>
    <scope>NUCLEOTIDE SEQUENCE [LARGE SCALE GENOMIC DNA]</scope>
    <source>
        <strain evidence="2">YNK0</strain>
        <tissue evidence="2">Leaf</tissue>
    </source>
</reference>
<protein>
    <submittedName>
        <fullName evidence="2">Uncharacterized protein</fullName>
    </submittedName>
</protein>
<accession>A0A834YPZ0</accession>
<keyword evidence="3" id="KW-1185">Reference proteome</keyword>
<gene>
    <name evidence="2" type="ORF">HHK36_022507</name>
</gene>
<feature type="region of interest" description="Disordered" evidence="1">
    <location>
        <begin position="56"/>
        <end position="103"/>
    </location>
</feature>
<dbReference type="EMBL" id="JABCRI010000016">
    <property type="protein sequence ID" value="KAF8392165.1"/>
    <property type="molecule type" value="Genomic_DNA"/>
</dbReference>